<dbReference type="PANTHER" id="PTHR13355">
    <property type="entry name" value="GLUCOSAMINE 6-PHOSPHATE N-ACETYLTRANSFERASE"/>
    <property type="match status" value="1"/>
</dbReference>
<dbReference type="PROSITE" id="PS51186">
    <property type="entry name" value="GNAT"/>
    <property type="match status" value="1"/>
</dbReference>
<accession>A0A1R4B289</accession>
<keyword evidence="2" id="KW-0808">Transferase</keyword>
<dbReference type="CDD" id="cd04301">
    <property type="entry name" value="NAT_SF"/>
    <property type="match status" value="1"/>
</dbReference>
<dbReference type="InterPro" id="IPR000182">
    <property type="entry name" value="GNAT_dom"/>
</dbReference>
<sequence>MNLHMLTTDFNDKYAPWIRMVRDTVFVEEQGIAPSLEHDGLDDRAQHSLIFVEGQPVATGRVLADGHIGRVAVIASFRGCGMGMKVVCSLINVAKKKGYARAYLGAQCSAIGFYKKLGFSCYGERFIEAGIEHQAMEYSLI</sequence>
<dbReference type="STRING" id="1918946.VPAL9027_00982"/>
<organism evidence="2 3">
    <name type="scientific">Vibrio palustris</name>
    <dbReference type="NCBI Taxonomy" id="1918946"/>
    <lineage>
        <taxon>Bacteria</taxon>
        <taxon>Pseudomonadati</taxon>
        <taxon>Pseudomonadota</taxon>
        <taxon>Gammaproteobacteria</taxon>
        <taxon>Vibrionales</taxon>
        <taxon>Vibrionaceae</taxon>
        <taxon>Vibrio</taxon>
    </lineage>
</organism>
<dbReference type="PANTHER" id="PTHR13355:SF11">
    <property type="entry name" value="GLUCOSAMINE 6-PHOSPHATE N-ACETYLTRANSFERASE"/>
    <property type="match status" value="1"/>
</dbReference>
<dbReference type="InterPro" id="IPR039143">
    <property type="entry name" value="GNPNAT1-like"/>
</dbReference>
<dbReference type="SUPFAM" id="SSF55729">
    <property type="entry name" value="Acyl-CoA N-acyltransferases (Nat)"/>
    <property type="match status" value="1"/>
</dbReference>
<protein>
    <submittedName>
        <fullName evidence="2">Putative N-acetyltransferase YjcF</fullName>
        <ecNumber evidence="2">2.3.1.-</ecNumber>
    </submittedName>
</protein>
<name>A0A1R4B289_9VIBR</name>
<dbReference type="Gene3D" id="3.40.630.30">
    <property type="match status" value="1"/>
</dbReference>
<keyword evidence="2" id="KW-0012">Acyltransferase</keyword>
<evidence type="ECO:0000313" key="2">
    <source>
        <dbReference type="EMBL" id="SJL83034.1"/>
    </source>
</evidence>
<gene>
    <name evidence="2" type="primary">yjcF_1</name>
    <name evidence="2" type="ORF">VPAL9027_00982</name>
</gene>
<evidence type="ECO:0000259" key="1">
    <source>
        <dbReference type="PROSITE" id="PS51186"/>
    </source>
</evidence>
<dbReference type="EC" id="2.3.1.-" evidence="2"/>
<dbReference type="Pfam" id="PF13673">
    <property type="entry name" value="Acetyltransf_10"/>
    <property type="match status" value="1"/>
</dbReference>
<feature type="domain" description="N-acetyltransferase" evidence="1">
    <location>
        <begin position="1"/>
        <end position="141"/>
    </location>
</feature>
<dbReference type="InterPro" id="IPR016181">
    <property type="entry name" value="Acyl_CoA_acyltransferase"/>
</dbReference>
<dbReference type="Proteomes" id="UP000189475">
    <property type="component" value="Unassembled WGS sequence"/>
</dbReference>
<proteinExistence type="predicted"/>
<dbReference type="GO" id="GO:0004343">
    <property type="term" value="F:glucosamine 6-phosphate N-acetyltransferase activity"/>
    <property type="evidence" value="ECO:0007669"/>
    <property type="project" value="TreeGrafter"/>
</dbReference>
<keyword evidence="3" id="KW-1185">Reference proteome</keyword>
<dbReference type="EMBL" id="FUFT01000002">
    <property type="protein sequence ID" value="SJL83034.1"/>
    <property type="molecule type" value="Genomic_DNA"/>
</dbReference>
<reference evidence="2 3" key="1">
    <citation type="submission" date="2017-02" db="EMBL/GenBank/DDBJ databases">
        <authorList>
            <person name="Peterson S.W."/>
        </authorList>
    </citation>
    <scope>NUCLEOTIDE SEQUENCE [LARGE SCALE GENOMIC DNA]</scope>
    <source>
        <strain evidence="2 3">CECT 9027</strain>
    </source>
</reference>
<evidence type="ECO:0000313" key="3">
    <source>
        <dbReference type="Proteomes" id="UP000189475"/>
    </source>
</evidence>
<dbReference type="AlphaFoldDB" id="A0A1R4B289"/>